<feature type="region of interest" description="Disordered" evidence="1">
    <location>
        <begin position="168"/>
        <end position="431"/>
    </location>
</feature>
<feature type="compositionally biased region" description="Polar residues" evidence="1">
    <location>
        <begin position="371"/>
        <end position="385"/>
    </location>
</feature>
<accession>A0ABP1AY03</accession>
<evidence type="ECO:0000313" key="5">
    <source>
        <dbReference type="Proteomes" id="UP001497522"/>
    </source>
</evidence>
<evidence type="ECO:0000259" key="3">
    <source>
        <dbReference type="Pfam" id="PF14383"/>
    </source>
</evidence>
<feature type="compositionally biased region" description="Polar residues" evidence="1">
    <location>
        <begin position="193"/>
        <end position="202"/>
    </location>
</feature>
<dbReference type="InterPro" id="IPR032795">
    <property type="entry name" value="DUF3741-assoc"/>
</dbReference>
<feature type="region of interest" description="Disordered" evidence="1">
    <location>
        <begin position="57"/>
        <end position="108"/>
    </location>
</feature>
<protein>
    <recommendedName>
        <fullName evidence="6">DUF4378 domain-containing protein</fullName>
    </recommendedName>
</protein>
<dbReference type="PANTHER" id="PTHR21726">
    <property type="entry name" value="PHOSPHATIDYLINOSITOL N-ACETYLGLUCOSAMINYLTRANSFERASE SUBUNIT P DOWN SYNDROME CRITICAL REGION PROTEIN 5 -RELATED"/>
    <property type="match status" value="1"/>
</dbReference>
<gene>
    <name evidence="4" type="ORF">CSSPJE1EN2_LOCUS10452</name>
</gene>
<feature type="region of interest" description="Disordered" evidence="1">
    <location>
        <begin position="663"/>
        <end position="686"/>
    </location>
</feature>
<name>A0ABP1AY03_9BRYO</name>
<reference evidence="4" key="1">
    <citation type="submission" date="2024-03" db="EMBL/GenBank/DDBJ databases">
        <authorList>
            <consortium name="ELIXIR-Norway"/>
            <consortium name="Elixir Norway"/>
        </authorList>
    </citation>
    <scope>NUCLEOTIDE SEQUENCE</scope>
</reference>
<evidence type="ECO:0000313" key="4">
    <source>
        <dbReference type="EMBL" id="CAK9867457.1"/>
    </source>
</evidence>
<dbReference type="Pfam" id="PF14383">
    <property type="entry name" value="VARLMGL"/>
    <property type="match status" value="1"/>
</dbReference>
<proteinExistence type="predicted"/>
<feature type="compositionally biased region" description="Low complexity" evidence="1">
    <location>
        <begin position="665"/>
        <end position="676"/>
    </location>
</feature>
<feature type="domain" description="DUF3741" evidence="3">
    <location>
        <begin position="115"/>
        <end position="131"/>
    </location>
</feature>
<feature type="region of interest" description="Disordered" evidence="1">
    <location>
        <begin position="751"/>
        <end position="777"/>
    </location>
</feature>
<dbReference type="Pfam" id="PF14309">
    <property type="entry name" value="DUF4378"/>
    <property type="match status" value="1"/>
</dbReference>
<organism evidence="4 5">
    <name type="scientific">Sphagnum jensenii</name>
    <dbReference type="NCBI Taxonomy" id="128206"/>
    <lineage>
        <taxon>Eukaryota</taxon>
        <taxon>Viridiplantae</taxon>
        <taxon>Streptophyta</taxon>
        <taxon>Embryophyta</taxon>
        <taxon>Bryophyta</taxon>
        <taxon>Sphagnophytina</taxon>
        <taxon>Sphagnopsida</taxon>
        <taxon>Sphagnales</taxon>
        <taxon>Sphagnaceae</taxon>
        <taxon>Sphagnum</taxon>
    </lineage>
</organism>
<dbReference type="InterPro" id="IPR025486">
    <property type="entry name" value="DUF4378"/>
</dbReference>
<feature type="compositionally biased region" description="Polar residues" evidence="1">
    <location>
        <begin position="459"/>
        <end position="481"/>
    </location>
</feature>
<feature type="compositionally biased region" description="Polar residues" evidence="1">
    <location>
        <begin position="417"/>
        <end position="431"/>
    </location>
</feature>
<feature type="compositionally biased region" description="Acidic residues" evidence="1">
    <location>
        <begin position="213"/>
        <end position="224"/>
    </location>
</feature>
<evidence type="ECO:0000259" key="2">
    <source>
        <dbReference type="Pfam" id="PF14309"/>
    </source>
</evidence>
<evidence type="ECO:0000256" key="1">
    <source>
        <dbReference type="SAM" id="MobiDB-lite"/>
    </source>
</evidence>
<feature type="region of interest" description="Disordered" evidence="1">
    <location>
        <begin position="455"/>
        <end position="486"/>
    </location>
</feature>
<feature type="region of interest" description="Disordered" evidence="1">
    <location>
        <begin position="922"/>
        <end position="942"/>
    </location>
</feature>
<dbReference type="PANTHER" id="PTHR21726:SF61">
    <property type="entry name" value="DNAA INITIATOR-ASSOCIATING PROTEIN"/>
    <property type="match status" value="1"/>
</dbReference>
<keyword evidence="5" id="KW-1185">Reference proteome</keyword>
<sequence length="1423" mass="158904">MIMTRRMKEFTLPQNGQLPRTASLKKHRSMITAAQSPCNVDAGGCVSTLFHMFDWNPSGKKMNSSATKRLPSQRLEDEHYVRRERSLKEQSSSSESSGRKSREEDDNCSKRVVVPGVVARLMGLEFLPESTTAAENSSSQGLDHLKLRQQQLPSPPPMTPVLLQELLRQEAGFKDSKKSLRKEKHPRGVPFSTRKQQQQPSSHEYLRQRHETGEEEEEEEEEDIAPPWRNRKPRHMRSIIGAATEDAHFVDTRRIRKPAPPRRKPEHQQQPKRPFLSRLQAPPAALLPSKAQNQQLLSSPIRSPASSSLAGPSKRMLFEAAAKILEPNMQPSSRRHLTASPSQTSQHQGASFGHQLARRRGGSHGLPLHSSKVSRTESMARSWNAQEDAPGEGRRMLRSQQQQPSCRPPRHRRPQPASNVSIGAAEPQTNSSKLHVEVVGIAAATKAALKTSFGRKQSGAGNNQYSRSSKSETTAVASRSQSHQERIMDQMQQAVGSNEMLQAPDQALATSTEILELADHNEIITTENCSNPNPSVAKLELTSQETAAAAAARKEELHEVEVEVASCWQSTLGVQEEEKEDADFNVNIHDDDDDGWRRRSAQMVVEPNIGKERRKSDEPPSGGHGFRKMAMWAGRFRVQQQPGKQESKEIGLQGNRVFPLEKAVQGGSSQADLQQQQGGGGGGPHMTLVLAKSMARSLLRYSRLFGLPKVINNKKESEEAHKKGGDEDGLVLLNHRLTRNVLNMRPILKHQSAGYGDDDDEEEAPPQPPGQKAASSHTTLVLTPLQEGGIQQCDDDGALNLTTDGGGGGREEQAAVQQQQQQPEATNLGGGPLDTMKSIDSLNVRGNLSPCNESLQTSPSSSSSSSCNRRRLEGREVGSPRMMTRSIDEVFPELPLEVMINMDVRTQNDQLDSAQITTDVTTMTTAEEEEEEEQLLGFESSQRKHQQSFNDCQLRGEHVYRRRRSSLSGSPNGRDVWVLSEGIRSPDVFVTEHHHLGMFPCSPLIDYETVFFPEQKIPSNFQHLFAMMASSSSNSPFFNQELNGGCCTPQENQPNLEYCAQQKQQLGTLFHEGDSPVVFAMRLNSTECQLVGLSSGMDDCGQPSPVSVLESRFLDESPMTTPEASLAESEQQVEKRDVRTYGVDWGVQKQKLDKRHQQPHAPAVVQSETQSALERIERENIKQAILTICRSSRVDVSRLRLEEFQTTVQQESPQDEKDYVRTVLEASEFWELKDASSSWNTVVPQTQTSLPAAALDRCLFDRLEFENIELSKQTTSFQTESKLSGNDDIAHCCQHEQKTYSWRQHYNNRKLLFDSVNEALGLKFDYGYSSCEPWMNLRMSVRPRSFGPALVADVYSKVCKWRELATADDDLVDNLIDHDMSVAGGKWIDFSQEIVQVGLGIEQMLLKIMIEELVDDVCTISRF</sequence>
<feature type="compositionally biased region" description="Basic and acidic residues" evidence="1">
    <location>
        <begin position="168"/>
        <end position="178"/>
    </location>
</feature>
<feature type="compositionally biased region" description="Basic and acidic residues" evidence="1">
    <location>
        <begin position="74"/>
        <end position="88"/>
    </location>
</feature>
<evidence type="ECO:0008006" key="6">
    <source>
        <dbReference type="Google" id="ProtNLM"/>
    </source>
</evidence>
<feature type="compositionally biased region" description="Polar residues" evidence="1">
    <location>
        <begin position="339"/>
        <end position="349"/>
    </location>
</feature>
<dbReference type="Proteomes" id="UP001497522">
    <property type="component" value="Chromosome 17"/>
</dbReference>
<feature type="compositionally biased region" description="Basic residues" evidence="1">
    <location>
        <begin position="254"/>
        <end position="265"/>
    </location>
</feature>
<feature type="compositionally biased region" description="Polar residues" evidence="1">
    <location>
        <begin position="838"/>
        <end position="857"/>
    </location>
</feature>
<feature type="compositionally biased region" description="Low complexity" evidence="1">
    <location>
        <begin position="814"/>
        <end position="825"/>
    </location>
</feature>
<feature type="domain" description="DUF4378" evidence="2">
    <location>
        <begin position="1217"/>
        <end position="1412"/>
    </location>
</feature>
<feature type="region of interest" description="Disordered" evidence="1">
    <location>
        <begin position="789"/>
        <end position="881"/>
    </location>
</feature>
<feature type="compositionally biased region" description="Basic and acidic residues" evidence="1">
    <location>
        <begin position="97"/>
        <end position="108"/>
    </location>
</feature>
<feature type="compositionally biased region" description="Low complexity" evidence="1">
    <location>
        <begin position="296"/>
        <end position="310"/>
    </location>
</feature>
<dbReference type="EMBL" id="OZ023718">
    <property type="protein sequence ID" value="CAK9867457.1"/>
    <property type="molecule type" value="Genomic_DNA"/>
</dbReference>